<dbReference type="Gene3D" id="3.40.50.300">
    <property type="entry name" value="P-loop containing nucleotide triphosphate hydrolases"/>
    <property type="match status" value="1"/>
</dbReference>
<dbReference type="InterPro" id="IPR032675">
    <property type="entry name" value="LRR_dom_sf"/>
</dbReference>
<feature type="domain" description="BTB" evidence="4">
    <location>
        <begin position="213"/>
        <end position="276"/>
    </location>
</feature>
<dbReference type="GO" id="GO:0003924">
    <property type="term" value="F:GTPase activity"/>
    <property type="evidence" value="ECO:0007669"/>
    <property type="project" value="InterPro"/>
</dbReference>
<protein>
    <submittedName>
        <fullName evidence="5">Ras subfamily protein</fullName>
    </submittedName>
</protein>
<dbReference type="EMBL" id="KB008070">
    <property type="protein sequence ID" value="ELR14174.1"/>
    <property type="molecule type" value="Genomic_DNA"/>
</dbReference>
<feature type="region of interest" description="Disordered" evidence="3">
    <location>
        <begin position="432"/>
        <end position="459"/>
    </location>
</feature>
<dbReference type="InterPro" id="IPR001806">
    <property type="entry name" value="Small_GTPase"/>
</dbReference>
<dbReference type="Gene3D" id="3.30.710.10">
    <property type="entry name" value="Potassium Channel Kv1.1, Chain A"/>
    <property type="match status" value="3"/>
</dbReference>
<feature type="domain" description="BTB" evidence="4">
    <location>
        <begin position="334"/>
        <end position="488"/>
    </location>
</feature>
<dbReference type="KEGG" id="acan:ACA1_131770"/>
<dbReference type="NCBIfam" id="TIGR00231">
    <property type="entry name" value="small_GTP"/>
    <property type="match status" value="1"/>
</dbReference>
<feature type="compositionally biased region" description="Low complexity" evidence="3">
    <location>
        <begin position="609"/>
        <end position="639"/>
    </location>
</feature>
<dbReference type="Pfam" id="PF00651">
    <property type="entry name" value="BTB"/>
    <property type="match status" value="2"/>
</dbReference>
<dbReference type="SMART" id="SM00369">
    <property type="entry name" value="LRR_TYP"/>
    <property type="match status" value="5"/>
</dbReference>
<dbReference type="VEuPathDB" id="AmoebaDB:ACA1_131770"/>
<dbReference type="PRINTS" id="PR00449">
    <property type="entry name" value="RASTRNSFRMNG"/>
</dbReference>
<organism evidence="5 6">
    <name type="scientific">Acanthamoeba castellanii (strain ATCC 30010 / Neff)</name>
    <dbReference type="NCBI Taxonomy" id="1257118"/>
    <lineage>
        <taxon>Eukaryota</taxon>
        <taxon>Amoebozoa</taxon>
        <taxon>Discosea</taxon>
        <taxon>Longamoebia</taxon>
        <taxon>Centramoebida</taxon>
        <taxon>Acanthamoebidae</taxon>
        <taxon>Acanthamoeba</taxon>
    </lineage>
</organism>
<dbReference type="SMART" id="SM00174">
    <property type="entry name" value="RHO"/>
    <property type="match status" value="1"/>
</dbReference>
<dbReference type="SMART" id="SM00175">
    <property type="entry name" value="RAB"/>
    <property type="match status" value="1"/>
</dbReference>
<evidence type="ECO:0000259" key="4">
    <source>
        <dbReference type="PROSITE" id="PS50097"/>
    </source>
</evidence>
<dbReference type="SUPFAM" id="SSF52540">
    <property type="entry name" value="P-loop containing nucleoside triphosphate hydrolases"/>
    <property type="match status" value="1"/>
</dbReference>
<feature type="compositionally biased region" description="Polar residues" evidence="3">
    <location>
        <begin position="649"/>
        <end position="668"/>
    </location>
</feature>
<evidence type="ECO:0000313" key="5">
    <source>
        <dbReference type="EMBL" id="ELR14174.1"/>
    </source>
</evidence>
<dbReference type="InterPro" id="IPR001611">
    <property type="entry name" value="Leu-rich_rpt"/>
</dbReference>
<dbReference type="Pfam" id="PF00071">
    <property type="entry name" value="Ras"/>
    <property type="match status" value="1"/>
</dbReference>
<proteinExistence type="predicted"/>
<dbReference type="PANTHER" id="PTHR48051">
    <property type="match status" value="1"/>
</dbReference>
<dbReference type="GeneID" id="14914737"/>
<evidence type="ECO:0000313" key="6">
    <source>
        <dbReference type="Proteomes" id="UP000011083"/>
    </source>
</evidence>
<dbReference type="PROSITE" id="PS50097">
    <property type="entry name" value="BTB"/>
    <property type="match status" value="2"/>
</dbReference>
<name>L8GMY0_ACACF</name>
<keyword evidence="1" id="KW-0433">Leucine-rich repeat</keyword>
<dbReference type="InterPro" id="IPR050216">
    <property type="entry name" value="LRR_domain-containing"/>
</dbReference>
<dbReference type="PANTHER" id="PTHR48051:SF1">
    <property type="entry name" value="RAS SUPPRESSOR PROTEIN 1"/>
    <property type="match status" value="1"/>
</dbReference>
<dbReference type="SUPFAM" id="SSF54695">
    <property type="entry name" value="POZ domain"/>
    <property type="match status" value="2"/>
</dbReference>
<dbReference type="GO" id="GO:0005525">
    <property type="term" value="F:GTP binding"/>
    <property type="evidence" value="ECO:0007669"/>
    <property type="project" value="InterPro"/>
</dbReference>
<dbReference type="SUPFAM" id="SSF52047">
    <property type="entry name" value="RNI-like"/>
    <property type="match status" value="1"/>
</dbReference>
<keyword evidence="6" id="KW-1185">Reference proteome</keyword>
<dbReference type="PROSITE" id="PS51419">
    <property type="entry name" value="RAB"/>
    <property type="match status" value="1"/>
</dbReference>
<keyword evidence="2" id="KW-0677">Repeat</keyword>
<dbReference type="AlphaFoldDB" id="L8GMY0"/>
<gene>
    <name evidence="5" type="ORF">ACA1_131770</name>
</gene>
<evidence type="ECO:0000256" key="1">
    <source>
        <dbReference type="ARBA" id="ARBA00022614"/>
    </source>
</evidence>
<dbReference type="PROSITE" id="PS51421">
    <property type="entry name" value="RAS"/>
    <property type="match status" value="1"/>
</dbReference>
<dbReference type="Pfam" id="PF00560">
    <property type="entry name" value="LRR_1"/>
    <property type="match status" value="1"/>
</dbReference>
<dbReference type="InterPro" id="IPR011333">
    <property type="entry name" value="SKP1/BTB/POZ_sf"/>
</dbReference>
<dbReference type="InterPro" id="IPR005225">
    <property type="entry name" value="Small_GTP-bd"/>
</dbReference>
<dbReference type="SMART" id="SM00173">
    <property type="entry name" value="RAS"/>
    <property type="match status" value="1"/>
</dbReference>
<feature type="region of interest" description="Disordered" evidence="3">
    <location>
        <begin position="574"/>
        <end position="674"/>
    </location>
</feature>
<dbReference type="STRING" id="1257118.L8GMY0"/>
<evidence type="ECO:0000256" key="2">
    <source>
        <dbReference type="ARBA" id="ARBA00022737"/>
    </source>
</evidence>
<feature type="compositionally biased region" description="Low complexity" evidence="3">
    <location>
        <begin position="586"/>
        <end position="598"/>
    </location>
</feature>
<dbReference type="PROSITE" id="PS51450">
    <property type="entry name" value="LRR"/>
    <property type="match status" value="1"/>
</dbReference>
<dbReference type="InterPro" id="IPR027417">
    <property type="entry name" value="P-loop_NTPase"/>
</dbReference>
<feature type="compositionally biased region" description="Polar residues" evidence="3">
    <location>
        <begin position="432"/>
        <end position="441"/>
    </location>
</feature>
<accession>L8GMY0</accession>
<dbReference type="Proteomes" id="UP000011083">
    <property type="component" value="Unassembled WGS sequence"/>
</dbReference>
<dbReference type="CDD" id="cd18186">
    <property type="entry name" value="BTB_POZ_ZBTB_KLHL-like"/>
    <property type="match status" value="2"/>
</dbReference>
<dbReference type="RefSeq" id="XP_004336187.1">
    <property type="nucleotide sequence ID" value="XM_004336139.1"/>
</dbReference>
<dbReference type="GO" id="GO:0005737">
    <property type="term" value="C:cytoplasm"/>
    <property type="evidence" value="ECO:0007669"/>
    <property type="project" value="TreeGrafter"/>
</dbReference>
<dbReference type="SMART" id="SM00225">
    <property type="entry name" value="BTB"/>
    <property type="match status" value="2"/>
</dbReference>
<sequence>MEKPQSKVLLLGDPGVGKTSLAIQLAHNAFLEIESPDGKYEYHRMVDGQYRVVHLFDNVQTEDWGWSDQIIRECTAFLLVYSITSRSSFDSLAAWVDRIVRGKGEPTGPIVLVGNKADREDLREVSYAEADLLAQTYDALFFEASARTRFNVEQCVLAATSQEAPERRQEWHQKKVARLKAKGKKIPPIPPMSPVSSTYGPDFWSLVGEHKCSDIEFEVAGDIVPAHSVVLIAHSPRFMKSFVREGRRRKAVLGVDEETFRAVLDWIYAGIFPKPESTDMRAYIRLYNAAVKLGVDSLAAVAKAFLQGQNYIEAHRQYAPKGALGLFFNSKMLSDITVIIDGREIRAHKAVLSARSVQWHDIIADYEVNQAAAASYWDGSQPTTPRTNKNQSLTLVEQSAAAGGYHAPAIIFITLLHSPCLQSTDIFPNSGMTRSASSPTLSPHHADFEAGGKKKTKKKDKAAGDLQLYDLYHLMLSYMYTDEVEIAESYALELFLLALDYEVTHLANLAAQVVLDSLTVQSVAGVYEKLVGIHKSSSVLGELRRKIELWISFRFKSVAKTKIKAELKRNKKAGFSSSVKTPMSPPESTTAAAAAPRSPQREGGGNSGGLRKSSGNSSNSGSNSGDLLSTATTTTASSTPNGKRLPRFLNSSMPTVPTNRSSFFTSPRATAPVDEPDDELIDLYESYQEYQYAKKIAEARLPVIDQRRKWAKHIGDYLASLQVSGEQFGSLNMANGFPRKVMFVPDEITEISDTLRKLKLDNNLLGNDPIVVYDRQGREQEKIEPLSFAGMRSLKMLTDLSLSQNNLHTVPRSLCHLRSLTSLNLSLCNITAVPSYICYLHALERLTLIGNKLTRLPASLCLMRNLKKLDLASNELSDHSTKPGYFPHSLTSLNLTNNQWNSFPLGIVIKADKEEERQRTKEEIDLKSSAEFFRFLSLGADIHLPSVLSGEAAPGRVTTEEAERARSGTGELYKALGKGADKFIREQKIQQELLRFAKDAMKREREVEKSRKRASGADDDKALDEREDVIFQRLLKVESGDLDIEVRPLENLVQLNLDGNNISSLPEEIHQLSSLRCLRLCDNYALRSLPDGLARMPDLQDLVIPLDLPLTVREDQIPIYQHKVSPSVWRTLMDFIEVPIPHPLTPVTETEN</sequence>
<dbReference type="Gene3D" id="3.80.10.10">
    <property type="entry name" value="Ribonuclease Inhibitor"/>
    <property type="match status" value="2"/>
</dbReference>
<evidence type="ECO:0000256" key="3">
    <source>
        <dbReference type="SAM" id="MobiDB-lite"/>
    </source>
</evidence>
<reference evidence="5 6" key="1">
    <citation type="journal article" date="2013" name="Genome Biol.">
        <title>Genome of Acanthamoeba castellanii highlights extensive lateral gene transfer and early evolution of tyrosine kinase signaling.</title>
        <authorList>
            <person name="Clarke M."/>
            <person name="Lohan A.J."/>
            <person name="Liu B."/>
            <person name="Lagkouvardos I."/>
            <person name="Roy S."/>
            <person name="Zafar N."/>
            <person name="Bertelli C."/>
            <person name="Schilde C."/>
            <person name="Kianianmomeni A."/>
            <person name="Burglin T.R."/>
            <person name="Frech C."/>
            <person name="Turcotte B."/>
            <person name="Kopec K.O."/>
            <person name="Synnott J.M."/>
            <person name="Choo C."/>
            <person name="Paponov I."/>
            <person name="Finkler A."/>
            <person name="Soon Heng Tan C."/>
            <person name="Hutchins A.P."/>
            <person name="Weinmeier T."/>
            <person name="Rattei T."/>
            <person name="Chu J.S."/>
            <person name="Gimenez G."/>
            <person name="Irimia M."/>
            <person name="Rigden D.J."/>
            <person name="Fitzpatrick D.A."/>
            <person name="Lorenzo-Morales J."/>
            <person name="Bateman A."/>
            <person name="Chiu C.H."/>
            <person name="Tang P."/>
            <person name="Hegemann P."/>
            <person name="Fromm H."/>
            <person name="Raoult D."/>
            <person name="Greub G."/>
            <person name="Miranda-Saavedra D."/>
            <person name="Chen N."/>
            <person name="Nash P."/>
            <person name="Ginger M.L."/>
            <person name="Horn M."/>
            <person name="Schaap P."/>
            <person name="Caler L."/>
            <person name="Loftus B."/>
        </authorList>
    </citation>
    <scope>NUCLEOTIDE SEQUENCE [LARGE SCALE GENOMIC DNA]</scope>
    <source>
        <strain evidence="5 6">Neff</strain>
    </source>
</reference>
<dbReference type="InterPro" id="IPR000210">
    <property type="entry name" value="BTB/POZ_dom"/>
</dbReference>
<dbReference type="InterPro" id="IPR003591">
    <property type="entry name" value="Leu-rich_rpt_typical-subtyp"/>
</dbReference>